<keyword evidence="2" id="KW-1185">Reference proteome</keyword>
<reference evidence="1" key="1">
    <citation type="submission" date="2022-10" db="EMBL/GenBank/DDBJ databases">
        <title>The complete genomes of actinobacterial strains from the NBC collection.</title>
        <authorList>
            <person name="Joergensen T.S."/>
            <person name="Alvarez Arevalo M."/>
            <person name="Sterndorff E.B."/>
            <person name="Faurdal D."/>
            <person name="Vuksanovic O."/>
            <person name="Mourched A.-S."/>
            <person name="Charusanti P."/>
            <person name="Shaw S."/>
            <person name="Blin K."/>
            <person name="Weber T."/>
        </authorList>
    </citation>
    <scope>NUCLEOTIDE SEQUENCE</scope>
    <source>
        <strain evidence="1">NBC 01771</strain>
    </source>
</reference>
<dbReference type="EMBL" id="CP109109">
    <property type="protein sequence ID" value="WSC02564.1"/>
    <property type="molecule type" value="Genomic_DNA"/>
</dbReference>
<dbReference type="Proteomes" id="UP001348369">
    <property type="component" value="Chromosome"/>
</dbReference>
<sequence>MFHQTPHRPSARRRRIPSALASALVTALALIGAFLTPAVTAQAADPAYKVLVFSKTAGFRHDSIPAGTQAIRDIGAANNFTVTATEDSAAFTPANLAGFKAVVFLSTTGDVLNATQQSALQAYVDGGGGYFGIHAAADTEYDWPQYEQLVGAWFKSHPAIQQATLKTEDRAHAATAHLGQTWSRTDEWYNYRTNPRPNVRVLQSLDESSYSGGEMSGDHPITWCHAQGSGRSFYTGLGHTAESYADPAFRSLLLGGIRYAAGFAKADCRPESGYTPLYNGSATGWSQAGPGSFTNTDATLTSQGGMGLFWYRAKEYNAYSLKLDWKMPGDDNSGVFVGFPASDDPNSAVNQGYEIQIDATDTADRTTGAVYGFKSADIAARDAALNPPGEWNGYEIRVEGERLQVFLNGVKINDFTNTDPARSLAQGYIGIQNHGAGDDVSFRNIRIKELGDTGTSPSTFEGESYTSSSGVQPADHASASGGRTLGYIENGDWAGYAQASLTGTRTFTAKVSSGGSGGTIQVRSGSATGPVLGSLTVPNTGGWENFRTVSTALTGTPTGPVFLTFTGGAGSLFDIDTFTLEKQAVNAALSSNVHLFYYPWYGSPVKNGSYRHWQQGGRTPPQDIGADLYPKLGAYDSGDFAGAVAQHMRWVKQSGAGVIVYSWWGRGGYEDTLAKGVLDAAQQQGVKVAWHIEPYAGRTAASVVSDIQYLNATYGSHPAYYRDAEHNNRPAFYIFESLRITDWAALDQVTQNNTVLAQTTDTSKIAHFSGLYTYDGIAGATAPGWKQAGDYAKANGLIWAPSVAPGYIDDRAVPGNTTPTLGRDNGATYDKEWNNALDPAIGGSPTWVSVTSFNEWHEGSSIEPAAANPPAGFGYQTFSGAYGKTGAEAETVYLDRTKYWVGQFDARRVR</sequence>
<organism evidence="1 2">
    <name type="scientific">Streptomyces scopuliridis</name>
    <dbReference type="NCBI Taxonomy" id="452529"/>
    <lineage>
        <taxon>Bacteria</taxon>
        <taxon>Bacillati</taxon>
        <taxon>Actinomycetota</taxon>
        <taxon>Actinomycetes</taxon>
        <taxon>Kitasatosporales</taxon>
        <taxon>Streptomycetaceae</taxon>
        <taxon>Streptomyces</taxon>
    </lineage>
</organism>
<gene>
    <name evidence="1" type="ORF">OG835_39955</name>
</gene>
<evidence type="ECO:0000313" key="2">
    <source>
        <dbReference type="Proteomes" id="UP001348369"/>
    </source>
</evidence>
<accession>A0ACD4ZVZ6</accession>
<proteinExistence type="predicted"/>
<protein>
    <submittedName>
        <fullName evidence="1">ThuA domain-containing protein</fullName>
    </submittedName>
</protein>
<name>A0ACD4ZVZ6_9ACTN</name>
<evidence type="ECO:0000313" key="1">
    <source>
        <dbReference type="EMBL" id="WSC02564.1"/>
    </source>
</evidence>